<feature type="compositionally biased region" description="Basic and acidic residues" evidence="1">
    <location>
        <begin position="91"/>
        <end position="125"/>
    </location>
</feature>
<evidence type="ECO:0000256" key="1">
    <source>
        <dbReference type="SAM" id="MobiDB-lite"/>
    </source>
</evidence>
<protein>
    <submittedName>
        <fullName evidence="2">Uncharacterized protein</fullName>
    </submittedName>
</protein>
<feature type="region of interest" description="Disordered" evidence="1">
    <location>
        <begin position="69"/>
        <end position="181"/>
    </location>
</feature>
<dbReference type="EMBL" id="FMJY01000001">
    <property type="protein sequence ID" value="SCO76794.1"/>
    <property type="molecule type" value="Genomic_DNA"/>
</dbReference>
<evidence type="ECO:0000313" key="2">
    <source>
        <dbReference type="EMBL" id="SCO76794.1"/>
    </source>
</evidence>
<reference evidence="3" key="1">
    <citation type="submission" date="2016-09" db="EMBL/GenBank/DDBJ databases">
        <authorList>
            <person name="Guldener U."/>
        </authorList>
    </citation>
    <scope>NUCLEOTIDE SEQUENCE [LARGE SCALE GENOMIC DNA]</scope>
    <source>
        <strain evidence="3">V64-1</strain>
    </source>
</reference>
<feature type="compositionally biased region" description="Acidic residues" evidence="1">
    <location>
        <begin position="126"/>
        <end position="137"/>
    </location>
</feature>
<dbReference type="OrthoDB" id="5098061at2759"/>
<feature type="compositionally biased region" description="Basic and acidic residues" evidence="1">
    <location>
        <begin position="145"/>
        <end position="165"/>
    </location>
</feature>
<dbReference type="AlphaFoldDB" id="A0A2H3SWG6"/>
<sequence length="181" mass="20736">MPNYETERVLQQRHFYSEILALIKTFSQNHLYNYFWVDNEPAFHTYDCGANIEIEVNEELKDLPMETRLRSESKDDNNPDSDSDSESQSESEIKPEPDSELKPEPKPEPEPELNPELKPEPKPELESEIEPEPDSELDPSGANAIDDHNNGNDGQRDNTSSRDEAPTEGNLADPENDYNIY</sequence>
<name>A0A2H3SWG6_FUSOX</name>
<proteinExistence type="predicted"/>
<organism evidence="2 3">
    <name type="scientific">Fusarium oxysporum</name>
    <name type="common">Fusarium vascular wilt</name>
    <dbReference type="NCBI Taxonomy" id="5507"/>
    <lineage>
        <taxon>Eukaryota</taxon>
        <taxon>Fungi</taxon>
        <taxon>Dikarya</taxon>
        <taxon>Ascomycota</taxon>
        <taxon>Pezizomycotina</taxon>
        <taxon>Sordariomycetes</taxon>
        <taxon>Hypocreomycetidae</taxon>
        <taxon>Hypocreales</taxon>
        <taxon>Nectriaceae</taxon>
        <taxon>Fusarium</taxon>
        <taxon>Fusarium oxysporum species complex</taxon>
    </lineage>
</organism>
<gene>
    <name evidence="2" type="ORF">FRV6_01006</name>
</gene>
<feature type="compositionally biased region" description="Acidic residues" evidence="1">
    <location>
        <begin position="78"/>
        <end position="89"/>
    </location>
</feature>
<accession>A0A2H3SWG6</accession>
<dbReference type="Proteomes" id="UP000219369">
    <property type="component" value="Unassembled WGS sequence"/>
</dbReference>
<evidence type="ECO:0000313" key="3">
    <source>
        <dbReference type="Proteomes" id="UP000219369"/>
    </source>
</evidence>